<evidence type="ECO:0000256" key="3">
    <source>
        <dbReference type="ARBA" id="ARBA00022692"/>
    </source>
</evidence>
<gene>
    <name evidence="13" type="ORF">KUTeg_005303</name>
</gene>
<dbReference type="Pfam" id="PF00520">
    <property type="entry name" value="Ion_trans"/>
    <property type="match status" value="1"/>
</dbReference>
<feature type="transmembrane region" description="Helical" evidence="9">
    <location>
        <begin position="960"/>
        <end position="981"/>
    </location>
</feature>
<feature type="transmembrane region" description="Helical" evidence="9">
    <location>
        <begin position="928"/>
        <end position="948"/>
    </location>
</feature>
<feature type="transmembrane region" description="Helical" evidence="9">
    <location>
        <begin position="1031"/>
        <end position="1053"/>
    </location>
</feature>
<evidence type="ECO:0000313" key="13">
    <source>
        <dbReference type="EMBL" id="KAJ8317399.1"/>
    </source>
</evidence>
<reference evidence="13 14" key="1">
    <citation type="submission" date="2022-12" db="EMBL/GenBank/DDBJ databases">
        <title>Chromosome-level genome of Tegillarca granosa.</title>
        <authorList>
            <person name="Kim J."/>
        </authorList>
    </citation>
    <scope>NUCLEOTIDE SEQUENCE [LARGE SCALE GENOMIC DNA]</scope>
    <source>
        <strain evidence="13">Teg-2019</strain>
        <tissue evidence="13">Adductor muscle</tissue>
    </source>
</reference>
<feature type="transmembrane region" description="Helical" evidence="9">
    <location>
        <begin position="1169"/>
        <end position="1187"/>
    </location>
</feature>
<feature type="domain" description="Ion transport" evidence="10">
    <location>
        <begin position="899"/>
        <end position="1148"/>
    </location>
</feature>
<keyword evidence="7" id="KW-0407">Ion channel</keyword>
<accession>A0ABQ9FJE4</accession>
<feature type="domain" description="TRPM SLOG" evidence="11">
    <location>
        <begin position="384"/>
        <end position="490"/>
    </location>
</feature>
<evidence type="ECO:0000256" key="4">
    <source>
        <dbReference type="ARBA" id="ARBA00022989"/>
    </source>
</evidence>
<feature type="transmembrane region" description="Helical" evidence="9">
    <location>
        <begin position="993"/>
        <end position="1011"/>
    </location>
</feature>
<dbReference type="InterPro" id="IPR050927">
    <property type="entry name" value="TRPM"/>
</dbReference>
<dbReference type="PANTHER" id="PTHR13800">
    <property type="entry name" value="TRANSIENT RECEPTOR POTENTIAL CATION CHANNEL, SUBFAMILY M, MEMBER 6"/>
    <property type="match status" value="1"/>
</dbReference>
<evidence type="ECO:0000256" key="2">
    <source>
        <dbReference type="ARBA" id="ARBA00022448"/>
    </source>
</evidence>
<dbReference type="PANTHER" id="PTHR13800:SF12">
    <property type="entry name" value="TRANSIENT RECEPTOR POTENTIAL CATION CHANNEL SUBFAMILY M MEMBER-LIKE 2"/>
    <property type="match status" value="1"/>
</dbReference>
<keyword evidence="4 9" id="KW-1133">Transmembrane helix</keyword>
<name>A0ABQ9FJE4_TEGGR</name>
<keyword evidence="2" id="KW-0813">Transport</keyword>
<evidence type="ECO:0000256" key="6">
    <source>
        <dbReference type="ARBA" id="ARBA00023136"/>
    </source>
</evidence>
<keyword evidence="6 9" id="KW-0472">Membrane</keyword>
<sequence>MAGVGIDTKIYPDMVATPNVFGGGSMSKQSTSMQKDSPEYMRATESLTLDEMMYSDMRKKIPGMTRVPKAKLDNINSLKNDWEQKKNDHINFVKQNFTMLECHRFVPKHNQKVNQRRDLRCECGAVLSDHAGMYGITARNIATRDMMEQFLIPEPLKKIMSQDKRMDPPPKELPKVEWNRKESFRTSVTNAFGKINFINVEYTGGKKPAKYVRLSVTDPIDKLITLMKDHWRIMEPRAPNLCISVVGGAKNFKLDGRNRETFNTGLIKAAKTTDAWLISSGFNMGVMKAVGQAVSEGQSFTWDDDRMAHVLRCIAIAPWGYVRGRRFLESYNDRGRFPANYKTSNSIPHNQPVPLNENHTHFILVDDGFRNNFRSRVESQPSKDGTKDKFRSVPDFRAEFQARIAAPVKDGGLGIPVVLLIVEGGEDTLSDALKCLEHDIPVVVCAGTGRAANILAYAYDHTKPKKEGEIMKAKYQRKLGEKIIAMYGEKWAEDEIETKVDKILGVVLKCCEKREMMIIFHMNKHEDLDFAILSALLKGKKKSSSDLQEETLNKLSLAMTWNRADIAQEEIFREDVLWKKGSLDTQLLNALLLNKVDFVKLLLNQGIMMSEFLTTRRLQELYEKSVCNNKREAAMKNAYTDTDHLIKMSNRLGLKGFATSPFDLNDVNTMITILMDKYDDNANIFDDENDQDDQDGRFGVSLRQPDGSPPTKLDTYKYPYKQLLIWAVLLNRQEMAKFFWQMGTEPINSAIAVSRIYGQMSKFVHRNESTLKEKIEGYKGEFEQLAVKVLDECHIKDRKKAIMLVERKSPTWSKMTAMQMAASAGDQAFLASAACQNSIDSTLKRGILSAWKRIFFAALFPFLIVTKFIEVSKLGEKDTNILIKFFQFYTAPATKFALYMMMYLCFLGLYTYMLLVDFSVNKITYIEIVCIFWSCTFIVDEIYTFITYPSPTTKGKLRDWYGALKIAELLNLVLHVIAFIVHSLHYNQEAKTIYCINGTIFCIGILKTYTANNTLGPKLVMIKNMITELSLFVMILLVFLFAYGISSQGLLYLQRQSSWSILKDVLYYPYWQLYGEIFLEALDTDTDCVDRALQLANSSNTTVDATYCRTFNFLVPLFLAVYLIIGNILLLNLLIAIFSNVFKSVDDNSKEIWKYHKYFLAMEYDNKSALAPPLSIITHTYWFLNGLHVKHAVKRRRKVYSLLPVTWNIYSCLKKKTMSTYLRRFKEEQKSASEKFDRLQKRVDELFKLIEDEFIAEVDDNRFDENRFLETLQQQQQQRPLSWPDPESIVELSKFIAEKKSQIEPIEEEKKEAELTLEEGDKKEEDIDGA</sequence>
<feature type="transmembrane region" description="Helical" evidence="9">
    <location>
        <begin position="1113"/>
        <end position="1138"/>
    </location>
</feature>
<feature type="region of interest" description="Disordered" evidence="8">
    <location>
        <begin position="685"/>
        <end position="709"/>
    </location>
</feature>
<evidence type="ECO:0000256" key="7">
    <source>
        <dbReference type="ARBA" id="ARBA00023303"/>
    </source>
</evidence>
<evidence type="ECO:0000259" key="11">
    <source>
        <dbReference type="Pfam" id="PF18139"/>
    </source>
</evidence>
<keyword evidence="14" id="KW-1185">Reference proteome</keyword>
<dbReference type="EMBL" id="JARBDR010000246">
    <property type="protein sequence ID" value="KAJ8317399.1"/>
    <property type="molecule type" value="Genomic_DNA"/>
</dbReference>
<dbReference type="InterPro" id="IPR057366">
    <property type="entry name" value="TRPM-like"/>
</dbReference>
<evidence type="ECO:0000256" key="5">
    <source>
        <dbReference type="ARBA" id="ARBA00023065"/>
    </source>
</evidence>
<evidence type="ECO:0000313" key="14">
    <source>
        <dbReference type="Proteomes" id="UP001217089"/>
    </source>
</evidence>
<dbReference type="Pfam" id="PF25508">
    <property type="entry name" value="TRPM2"/>
    <property type="match status" value="1"/>
</dbReference>
<comment type="caution">
    <text evidence="13">The sequence shown here is derived from an EMBL/GenBank/DDBJ whole genome shotgun (WGS) entry which is preliminary data.</text>
</comment>
<comment type="subcellular location">
    <subcellularLocation>
        <location evidence="1">Membrane</location>
        <topology evidence="1">Multi-pass membrane protein</topology>
    </subcellularLocation>
</comment>
<keyword evidence="5" id="KW-0406">Ion transport</keyword>
<evidence type="ECO:0000259" key="12">
    <source>
        <dbReference type="Pfam" id="PF25508"/>
    </source>
</evidence>
<evidence type="ECO:0000256" key="8">
    <source>
        <dbReference type="SAM" id="MobiDB-lite"/>
    </source>
</evidence>
<dbReference type="Proteomes" id="UP001217089">
    <property type="component" value="Unassembled WGS sequence"/>
</dbReference>
<dbReference type="InterPro" id="IPR005821">
    <property type="entry name" value="Ion_trans_dom"/>
</dbReference>
<feature type="domain" description="TRPM-like" evidence="12">
    <location>
        <begin position="570"/>
        <end position="831"/>
    </location>
</feature>
<keyword evidence="3 9" id="KW-0812">Transmembrane</keyword>
<evidence type="ECO:0000256" key="9">
    <source>
        <dbReference type="SAM" id="Phobius"/>
    </source>
</evidence>
<organism evidence="13 14">
    <name type="scientific">Tegillarca granosa</name>
    <name type="common">Malaysian cockle</name>
    <name type="synonym">Anadara granosa</name>
    <dbReference type="NCBI Taxonomy" id="220873"/>
    <lineage>
        <taxon>Eukaryota</taxon>
        <taxon>Metazoa</taxon>
        <taxon>Spiralia</taxon>
        <taxon>Lophotrochozoa</taxon>
        <taxon>Mollusca</taxon>
        <taxon>Bivalvia</taxon>
        <taxon>Autobranchia</taxon>
        <taxon>Pteriomorphia</taxon>
        <taxon>Arcoida</taxon>
        <taxon>Arcoidea</taxon>
        <taxon>Arcidae</taxon>
        <taxon>Tegillarca</taxon>
    </lineage>
</organism>
<evidence type="ECO:0000256" key="1">
    <source>
        <dbReference type="ARBA" id="ARBA00004141"/>
    </source>
</evidence>
<feature type="region of interest" description="Disordered" evidence="8">
    <location>
        <begin position="1305"/>
        <end position="1330"/>
    </location>
</feature>
<evidence type="ECO:0000259" key="10">
    <source>
        <dbReference type="Pfam" id="PF00520"/>
    </source>
</evidence>
<dbReference type="Pfam" id="PF18139">
    <property type="entry name" value="LSDAT_euk"/>
    <property type="match status" value="2"/>
</dbReference>
<protein>
    <recommendedName>
        <fullName evidence="15">Transient receptor potential cation channel subfamily M member 3</fullName>
    </recommendedName>
</protein>
<proteinExistence type="predicted"/>
<feature type="domain" description="TRPM SLOG" evidence="11">
    <location>
        <begin position="209"/>
        <end position="374"/>
    </location>
</feature>
<dbReference type="InterPro" id="IPR041491">
    <property type="entry name" value="TRPM_SLOG"/>
</dbReference>
<feature type="transmembrane region" description="Helical" evidence="9">
    <location>
        <begin position="896"/>
        <end position="916"/>
    </location>
</feature>
<evidence type="ECO:0008006" key="15">
    <source>
        <dbReference type="Google" id="ProtNLM"/>
    </source>
</evidence>